<gene>
    <name evidence="2" type="ORF">V1264_002587</name>
</gene>
<name>A0AAN9B3N1_9CAEN</name>
<keyword evidence="1" id="KW-0732">Signal</keyword>
<accession>A0AAN9B3N1</accession>
<keyword evidence="3" id="KW-1185">Reference proteome</keyword>
<organism evidence="2 3">
    <name type="scientific">Littorina saxatilis</name>
    <dbReference type="NCBI Taxonomy" id="31220"/>
    <lineage>
        <taxon>Eukaryota</taxon>
        <taxon>Metazoa</taxon>
        <taxon>Spiralia</taxon>
        <taxon>Lophotrochozoa</taxon>
        <taxon>Mollusca</taxon>
        <taxon>Gastropoda</taxon>
        <taxon>Caenogastropoda</taxon>
        <taxon>Littorinimorpha</taxon>
        <taxon>Littorinoidea</taxon>
        <taxon>Littorinidae</taxon>
        <taxon>Littorina</taxon>
    </lineage>
</organism>
<evidence type="ECO:0000313" key="2">
    <source>
        <dbReference type="EMBL" id="KAK7098247.1"/>
    </source>
</evidence>
<protein>
    <recommendedName>
        <fullName evidence="4">Immunoglobulin V-set domain-containing protein</fullName>
    </recommendedName>
</protein>
<dbReference type="AlphaFoldDB" id="A0AAN9B3N1"/>
<dbReference type="EMBL" id="JBAMIC010000012">
    <property type="protein sequence ID" value="KAK7098247.1"/>
    <property type="molecule type" value="Genomic_DNA"/>
</dbReference>
<comment type="caution">
    <text evidence="2">The sequence shown here is derived from an EMBL/GenBank/DDBJ whole genome shotgun (WGS) entry which is preliminary data.</text>
</comment>
<dbReference type="Proteomes" id="UP001374579">
    <property type="component" value="Unassembled WGS sequence"/>
</dbReference>
<proteinExistence type="predicted"/>
<evidence type="ECO:0000256" key="1">
    <source>
        <dbReference type="SAM" id="SignalP"/>
    </source>
</evidence>
<reference evidence="2 3" key="1">
    <citation type="submission" date="2024-02" db="EMBL/GenBank/DDBJ databases">
        <title>Chromosome-scale genome assembly of the rough periwinkle Littorina saxatilis.</title>
        <authorList>
            <person name="De Jode A."/>
            <person name="Faria R."/>
            <person name="Formenti G."/>
            <person name="Sims Y."/>
            <person name="Smith T.P."/>
            <person name="Tracey A."/>
            <person name="Wood J.M.D."/>
            <person name="Zagrodzka Z.B."/>
            <person name="Johannesson K."/>
            <person name="Butlin R.K."/>
            <person name="Leder E.H."/>
        </authorList>
    </citation>
    <scope>NUCLEOTIDE SEQUENCE [LARGE SCALE GENOMIC DNA]</scope>
    <source>
        <strain evidence="2">Snail1</strain>
        <tissue evidence="2">Muscle</tissue>
    </source>
</reference>
<sequence length="190" mass="21164">MILLTLVTLTTVVCCLSACKLTGDVNATSHKLHLTCECNKTDDVKAFPIRRLQGLKINKEGDRLAWLNMDRNETERYAQNFTVLRSEFSPTQDHVLFTLLLDVEGEQSAMTFQCVAMGFGYNDFPMDYTVNRTIELSGYDVKIETSPAIYTSLSTSLTTIPTSGKSLSTGIYRYLQVSTGIMSSSFPDVN</sequence>
<feature type="signal peptide" evidence="1">
    <location>
        <begin position="1"/>
        <end position="18"/>
    </location>
</feature>
<evidence type="ECO:0008006" key="4">
    <source>
        <dbReference type="Google" id="ProtNLM"/>
    </source>
</evidence>
<evidence type="ECO:0000313" key="3">
    <source>
        <dbReference type="Proteomes" id="UP001374579"/>
    </source>
</evidence>
<feature type="chain" id="PRO_5043034338" description="Immunoglobulin V-set domain-containing protein" evidence="1">
    <location>
        <begin position="19"/>
        <end position="190"/>
    </location>
</feature>